<dbReference type="EMBL" id="JBHTIF010000001">
    <property type="protein sequence ID" value="MFD0725997.1"/>
    <property type="molecule type" value="Genomic_DNA"/>
</dbReference>
<proteinExistence type="predicted"/>
<dbReference type="Proteomes" id="UP001597110">
    <property type="component" value="Unassembled WGS sequence"/>
</dbReference>
<name>A0ABW2YE39_9GAMM</name>
<gene>
    <name evidence="2" type="ORF">ACFQ0E_10345</name>
</gene>
<sequence length="318" mass="35562">MPRDRVERLLPALLTALFLLGIGGYVAWRSSAHREAQAMQGAQAAKPAAARARLPAHPAPLPGARVVETAHYAITSSADDEQTLRVGDAVEALHAAYLAWFPQVAPRAADAPKLRLTLYARKGEFQANNRSSPWAEAYYLAPVSYAYYAKDGANPYHWMLHEATHQLNNEVARFPKTKWIEEGLGTYFGASRIVGGRLRPGEIDGDAYPIWWLDRTELSGDLDADIAAGQWIPIRALITGRDAPSIHSHVNRYYVQYWSLTHFLFHGDGGRHADAYRRLIAEGGTLENFERLIGPADRIERDWYRHLQARIAESASRN</sequence>
<dbReference type="InterPro" id="IPR011464">
    <property type="entry name" value="DUF1570"/>
</dbReference>
<reference evidence="3" key="1">
    <citation type="journal article" date="2019" name="Int. J. Syst. Evol. Microbiol.">
        <title>The Global Catalogue of Microorganisms (GCM) 10K type strain sequencing project: providing services to taxonomists for standard genome sequencing and annotation.</title>
        <authorList>
            <consortium name="The Broad Institute Genomics Platform"/>
            <consortium name="The Broad Institute Genome Sequencing Center for Infectious Disease"/>
            <person name="Wu L."/>
            <person name="Ma J."/>
        </authorList>
    </citation>
    <scope>NUCLEOTIDE SEQUENCE [LARGE SCALE GENOMIC DNA]</scope>
    <source>
        <strain evidence="3">CCUG 55585</strain>
    </source>
</reference>
<protein>
    <submittedName>
        <fullName evidence="2">DUF1570 domain-containing protein</fullName>
    </submittedName>
</protein>
<evidence type="ECO:0000259" key="1">
    <source>
        <dbReference type="Pfam" id="PF07607"/>
    </source>
</evidence>
<comment type="caution">
    <text evidence="2">The sequence shown here is derived from an EMBL/GenBank/DDBJ whole genome shotgun (WGS) entry which is preliminary data.</text>
</comment>
<accession>A0ABW2YE39</accession>
<keyword evidence="3" id="KW-1185">Reference proteome</keyword>
<feature type="domain" description="DUF1570" evidence="1">
    <location>
        <begin position="160"/>
        <end position="276"/>
    </location>
</feature>
<dbReference type="Pfam" id="PF07607">
    <property type="entry name" value="DUF1570"/>
    <property type="match status" value="1"/>
</dbReference>
<organism evidence="2 3">
    <name type="scientific">Lysobacter brunescens</name>
    <dbReference type="NCBI Taxonomy" id="262323"/>
    <lineage>
        <taxon>Bacteria</taxon>
        <taxon>Pseudomonadati</taxon>
        <taxon>Pseudomonadota</taxon>
        <taxon>Gammaproteobacteria</taxon>
        <taxon>Lysobacterales</taxon>
        <taxon>Lysobacteraceae</taxon>
        <taxon>Lysobacter</taxon>
    </lineage>
</organism>
<evidence type="ECO:0000313" key="3">
    <source>
        <dbReference type="Proteomes" id="UP001597110"/>
    </source>
</evidence>
<evidence type="ECO:0000313" key="2">
    <source>
        <dbReference type="EMBL" id="MFD0725997.1"/>
    </source>
</evidence>